<sequence>EFPEAIELSDAQRAELDRRMEVYRKNPHAGSPWPEVRARILARS</sequence>
<dbReference type="NCBIfam" id="TIGR02574">
    <property type="entry name" value="stabl_TIGR02574"/>
    <property type="match status" value="1"/>
</dbReference>
<reference evidence="1" key="1">
    <citation type="journal article" date="2014" name="Front. Microbiol.">
        <title>High frequency of phylogenetically diverse reductive dehalogenase-homologous genes in deep subseafloor sedimentary metagenomes.</title>
        <authorList>
            <person name="Kawai M."/>
            <person name="Futagami T."/>
            <person name="Toyoda A."/>
            <person name="Takaki Y."/>
            <person name="Nishi S."/>
            <person name="Hori S."/>
            <person name="Arai W."/>
            <person name="Tsubouchi T."/>
            <person name="Morono Y."/>
            <person name="Uchiyama I."/>
            <person name="Ito T."/>
            <person name="Fujiyama A."/>
            <person name="Inagaki F."/>
            <person name="Takami H."/>
        </authorList>
    </citation>
    <scope>NUCLEOTIDE SEQUENCE</scope>
    <source>
        <strain evidence="1">Expedition CK06-06</strain>
    </source>
</reference>
<feature type="non-terminal residue" evidence="1">
    <location>
        <position position="1"/>
    </location>
</feature>
<dbReference type="InterPro" id="IPR013406">
    <property type="entry name" value="CHP02574_addiction_mod"/>
</dbReference>
<organism evidence="1">
    <name type="scientific">marine sediment metagenome</name>
    <dbReference type="NCBI Taxonomy" id="412755"/>
    <lineage>
        <taxon>unclassified sequences</taxon>
        <taxon>metagenomes</taxon>
        <taxon>ecological metagenomes</taxon>
    </lineage>
</organism>
<evidence type="ECO:0008006" key="2">
    <source>
        <dbReference type="Google" id="ProtNLM"/>
    </source>
</evidence>
<name>X0SYI5_9ZZZZ</name>
<dbReference type="EMBL" id="BARS01004616">
    <property type="protein sequence ID" value="GAF80957.1"/>
    <property type="molecule type" value="Genomic_DNA"/>
</dbReference>
<dbReference type="AlphaFoldDB" id="X0SYI5"/>
<gene>
    <name evidence="1" type="ORF">S01H1_09022</name>
</gene>
<accession>X0SYI5</accession>
<proteinExistence type="predicted"/>
<dbReference type="Pfam" id="PF09720">
    <property type="entry name" value="Unstab_antitox"/>
    <property type="match status" value="1"/>
</dbReference>
<protein>
    <recommendedName>
        <fullName evidence="2">Addiction module protein</fullName>
    </recommendedName>
</protein>
<evidence type="ECO:0000313" key="1">
    <source>
        <dbReference type="EMBL" id="GAF80957.1"/>
    </source>
</evidence>
<comment type="caution">
    <text evidence="1">The sequence shown here is derived from an EMBL/GenBank/DDBJ whole genome shotgun (WGS) entry which is preliminary data.</text>
</comment>